<reference evidence="9 10" key="1">
    <citation type="journal article" date="2019" name="Anaerobe">
        <title>Detection of Robinsoniella peoriensis in multiple bone samples of a trauma patient.</title>
        <authorList>
            <person name="Schrottner P."/>
            <person name="Hartwich K."/>
            <person name="Bunk B."/>
            <person name="Schober I."/>
            <person name="Helbig S."/>
            <person name="Rudolph W.W."/>
            <person name="Gunzer F."/>
        </authorList>
    </citation>
    <scope>NUCLEOTIDE SEQUENCE [LARGE SCALE GENOMIC DNA]</scope>
    <source>
        <strain evidence="9 10">DSM 106044</strain>
    </source>
</reference>
<dbReference type="PROSITE" id="PS50928">
    <property type="entry name" value="ABC_TM1"/>
    <property type="match status" value="1"/>
</dbReference>
<feature type="transmembrane region" description="Helical" evidence="7">
    <location>
        <begin position="72"/>
        <end position="94"/>
    </location>
</feature>
<name>A0A4U8Q9J5_9FIRM</name>
<protein>
    <submittedName>
        <fullName evidence="9">L-arabinose transport system permease protein AraP</fullName>
    </submittedName>
</protein>
<dbReference type="Gene3D" id="1.10.3720.10">
    <property type="entry name" value="MetI-like"/>
    <property type="match status" value="1"/>
</dbReference>
<comment type="subcellular location">
    <subcellularLocation>
        <location evidence="1 7">Cell membrane</location>
        <topology evidence="1 7">Multi-pass membrane protein</topology>
    </subcellularLocation>
</comment>
<dbReference type="GO" id="GO:0055085">
    <property type="term" value="P:transmembrane transport"/>
    <property type="evidence" value="ECO:0007669"/>
    <property type="project" value="InterPro"/>
</dbReference>
<comment type="similarity">
    <text evidence="7">Belongs to the binding-protein-dependent transport system permease family.</text>
</comment>
<evidence type="ECO:0000256" key="5">
    <source>
        <dbReference type="ARBA" id="ARBA00022989"/>
    </source>
</evidence>
<feature type="transmembrane region" description="Helical" evidence="7">
    <location>
        <begin position="7"/>
        <end position="34"/>
    </location>
</feature>
<dbReference type="STRING" id="180332.GCA_000797495_01988"/>
<dbReference type="PANTHER" id="PTHR43227:SF11">
    <property type="entry name" value="BLL4140 PROTEIN"/>
    <property type="match status" value="1"/>
</dbReference>
<sequence length="298" mass="33902">MRKRKAYIGFIAPGFLIYTIFMIVPIICAVYFSFFEWSGIGDMKFIGLDNFRKLMFDPRMSKIFFNALGNNIKYLVCVLLVITPLQIFFAYMIYIKIKFHKYIRMMLFLPYVISTSIVGFFAIIMLDPNIGVLNEIVGSLFGNQAKSAWLGNPDLVFKIFVMVVIWQCIGSGMMIFYADMQEIPEEIIEASIIDGASGWKRFRYVVLPSLSASMSTNITLSVIYALTMFDIPYILVGPQGGVNNKIDFVNMVFYRYAFGGTYFGETSIGFGSSISVAMFLIILTFSLVTTKLLKRKKD</sequence>
<evidence type="ECO:0000259" key="8">
    <source>
        <dbReference type="PROSITE" id="PS50928"/>
    </source>
</evidence>
<gene>
    <name evidence="9" type="primary">araP_21</name>
    <name evidence="9" type="ORF">DSM106044_04713</name>
</gene>
<dbReference type="CDD" id="cd06261">
    <property type="entry name" value="TM_PBP2"/>
    <property type="match status" value="1"/>
</dbReference>
<keyword evidence="4 7" id="KW-0812">Transmembrane</keyword>
<evidence type="ECO:0000256" key="1">
    <source>
        <dbReference type="ARBA" id="ARBA00004651"/>
    </source>
</evidence>
<evidence type="ECO:0000313" key="10">
    <source>
        <dbReference type="Proteomes" id="UP000306509"/>
    </source>
</evidence>
<feature type="transmembrane region" description="Helical" evidence="7">
    <location>
        <begin position="204"/>
        <end position="226"/>
    </location>
</feature>
<evidence type="ECO:0000313" key="9">
    <source>
        <dbReference type="EMBL" id="TLC98485.1"/>
    </source>
</evidence>
<keyword evidence="6 7" id="KW-0472">Membrane</keyword>
<dbReference type="InterPro" id="IPR035906">
    <property type="entry name" value="MetI-like_sf"/>
</dbReference>
<dbReference type="InterPro" id="IPR050809">
    <property type="entry name" value="UgpAE/MalFG_permease"/>
</dbReference>
<evidence type="ECO:0000256" key="3">
    <source>
        <dbReference type="ARBA" id="ARBA00022475"/>
    </source>
</evidence>
<keyword evidence="5 7" id="KW-1133">Transmembrane helix</keyword>
<feature type="transmembrane region" description="Helical" evidence="7">
    <location>
        <begin position="155"/>
        <end position="178"/>
    </location>
</feature>
<dbReference type="SUPFAM" id="SSF161098">
    <property type="entry name" value="MetI-like"/>
    <property type="match status" value="1"/>
</dbReference>
<evidence type="ECO:0000256" key="7">
    <source>
        <dbReference type="RuleBase" id="RU363032"/>
    </source>
</evidence>
<dbReference type="InterPro" id="IPR000515">
    <property type="entry name" value="MetI-like"/>
</dbReference>
<dbReference type="AlphaFoldDB" id="A0A4U8Q9J5"/>
<organism evidence="9 10">
    <name type="scientific">Robinsoniella peoriensis</name>
    <dbReference type="NCBI Taxonomy" id="180332"/>
    <lineage>
        <taxon>Bacteria</taxon>
        <taxon>Bacillati</taxon>
        <taxon>Bacillota</taxon>
        <taxon>Clostridia</taxon>
        <taxon>Lachnospirales</taxon>
        <taxon>Lachnospiraceae</taxon>
        <taxon>Robinsoniella</taxon>
    </lineage>
</organism>
<accession>A0A4U8Q9J5</accession>
<evidence type="ECO:0000256" key="6">
    <source>
        <dbReference type="ARBA" id="ARBA00023136"/>
    </source>
</evidence>
<dbReference type="PANTHER" id="PTHR43227">
    <property type="entry name" value="BLL4140 PROTEIN"/>
    <property type="match status" value="1"/>
</dbReference>
<keyword evidence="3" id="KW-1003">Cell membrane</keyword>
<feature type="transmembrane region" description="Helical" evidence="7">
    <location>
        <begin position="106"/>
        <end position="126"/>
    </location>
</feature>
<dbReference type="RefSeq" id="WP_027296695.1">
    <property type="nucleotide sequence ID" value="NZ_CABMJZ010000070.1"/>
</dbReference>
<proteinExistence type="inferred from homology"/>
<keyword evidence="10" id="KW-1185">Reference proteome</keyword>
<comment type="caution">
    <text evidence="9">The sequence shown here is derived from an EMBL/GenBank/DDBJ whole genome shotgun (WGS) entry which is preliminary data.</text>
</comment>
<dbReference type="GO" id="GO:0005886">
    <property type="term" value="C:plasma membrane"/>
    <property type="evidence" value="ECO:0007669"/>
    <property type="project" value="UniProtKB-SubCell"/>
</dbReference>
<evidence type="ECO:0000256" key="4">
    <source>
        <dbReference type="ARBA" id="ARBA00022692"/>
    </source>
</evidence>
<keyword evidence="2 7" id="KW-0813">Transport</keyword>
<dbReference type="EMBL" id="QGQD01000093">
    <property type="protein sequence ID" value="TLC98485.1"/>
    <property type="molecule type" value="Genomic_DNA"/>
</dbReference>
<feature type="domain" description="ABC transmembrane type-1" evidence="8">
    <location>
        <begin position="68"/>
        <end position="289"/>
    </location>
</feature>
<dbReference type="Pfam" id="PF00528">
    <property type="entry name" value="BPD_transp_1"/>
    <property type="match status" value="1"/>
</dbReference>
<dbReference type="Proteomes" id="UP000306509">
    <property type="component" value="Unassembled WGS sequence"/>
</dbReference>
<evidence type="ECO:0000256" key="2">
    <source>
        <dbReference type="ARBA" id="ARBA00022448"/>
    </source>
</evidence>
<feature type="transmembrane region" description="Helical" evidence="7">
    <location>
        <begin position="268"/>
        <end position="288"/>
    </location>
</feature>